<evidence type="ECO:0000256" key="1">
    <source>
        <dbReference type="SAM" id="MobiDB-lite"/>
    </source>
</evidence>
<organism evidence="2">
    <name type="scientific">uncultured Caudovirales phage</name>
    <dbReference type="NCBI Taxonomy" id="2100421"/>
    <lineage>
        <taxon>Viruses</taxon>
        <taxon>Duplodnaviria</taxon>
        <taxon>Heunggongvirae</taxon>
        <taxon>Uroviricota</taxon>
        <taxon>Caudoviricetes</taxon>
        <taxon>Peduoviridae</taxon>
        <taxon>Maltschvirus</taxon>
        <taxon>Maltschvirus maltsch</taxon>
    </lineage>
</organism>
<reference evidence="2" key="1">
    <citation type="submission" date="2020-04" db="EMBL/GenBank/DDBJ databases">
        <authorList>
            <person name="Chiriac C."/>
            <person name="Salcher M."/>
            <person name="Ghai R."/>
            <person name="Kavagutti S V."/>
        </authorList>
    </citation>
    <scope>NUCLEOTIDE SEQUENCE</scope>
</reference>
<gene>
    <name evidence="2" type="ORF">UFOVP114_33</name>
</gene>
<feature type="region of interest" description="Disordered" evidence="1">
    <location>
        <begin position="79"/>
        <end position="100"/>
    </location>
</feature>
<dbReference type="EMBL" id="LR796230">
    <property type="protein sequence ID" value="CAB4128455.1"/>
    <property type="molecule type" value="Genomic_DNA"/>
</dbReference>
<accession>A0A6J5L3V0</accession>
<sequence length="100" mass="10881">MRFLCPKCDAEMRTVDCRSGTSQDTRRAGLLEPIRRVWGWWSNTDFFARQRRCPKCQNTVVTVEISLADLEGSIADAAARAPSGVGRSSKTAPVPAAAPG</sequence>
<name>A0A6J5L3V0_9CAUD</name>
<proteinExistence type="predicted"/>
<protein>
    <submittedName>
        <fullName evidence="2">Uncharacterized protein</fullName>
    </submittedName>
</protein>
<evidence type="ECO:0000313" key="2">
    <source>
        <dbReference type="EMBL" id="CAB4128455.1"/>
    </source>
</evidence>